<dbReference type="GO" id="GO:0016114">
    <property type="term" value="P:terpenoid biosynthetic process"/>
    <property type="evidence" value="ECO:0007669"/>
    <property type="project" value="UniProtKB-UniRule"/>
</dbReference>
<feature type="binding site" evidence="5">
    <location>
        <position position="219"/>
    </location>
    <ligand>
        <name>dimethylallyl diphosphate</name>
        <dbReference type="ChEBI" id="CHEBI:57623"/>
    </ligand>
</feature>
<feature type="binding site" evidence="5">
    <location>
        <position position="123"/>
    </location>
    <ligand>
        <name>isopentenyl diphosphate</name>
        <dbReference type="ChEBI" id="CHEBI:128769"/>
    </ligand>
</feature>
<keyword evidence="2 5" id="KW-0479">Metal-binding</keyword>
<dbReference type="GO" id="GO:0046872">
    <property type="term" value="F:metal ion binding"/>
    <property type="evidence" value="ECO:0007669"/>
    <property type="project" value="UniProtKB-KW"/>
</dbReference>
<feature type="binding site" evidence="5">
    <location>
        <position position="261"/>
    </location>
    <ligand>
        <name>isopentenyl diphosphate</name>
        <dbReference type="ChEBI" id="CHEBI:128769"/>
    </ligand>
</feature>
<comment type="catalytic activity">
    <reaction evidence="5">
        <text>isopentenyl diphosphate + 2 oxidized [2Fe-2S]-[ferredoxin] + H2O = (2E)-4-hydroxy-3-methylbut-2-enyl diphosphate + 2 reduced [2Fe-2S]-[ferredoxin] + 2 H(+)</text>
        <dbReference type="Rhea" id="RHEA:24488"/>
        <dbReference type="Rhea" id="RHEA-COMP:10000"/>
        <dbReference type="Rhea" id="RHEA-COMP:10001"/>
        <dbReference type="ChEBI" id="CHEBI:15377"/>
        <dbReference type="ChEBI" id="CHEBI:15378"/>
        <dbReference type="ChEBI" id="CHEBI:33737"/>
        <dbReference type="ChEBI" id="CHEBI:33738"/>
        <dbReference type="ChEBI" id="CHEBI:128753"/>
        <dbReference type="ChEBI" id="CHEBI:128769"/>
        <dbReference type="EC" id="1.17.7.4"/>
    </reaction>
</comment>
<comment type="caution">
    <text evidence="5">Lacks conserved residue(s) required for the propagation of feature annotation.</text>
</comment>
<comment type="similarity">
    <text evidence="5">Belongs to the IspH family.</text>
</comment>
<feature type="binding site" evidence="5">
    <location>
        <position position="219"/>
    </location>
    <ligand>
        <name>(2E)-4-hydroxy-3-methylbut-2-enyl diphosphate</name>
        <dbReference type="ChEBI" id="CHEBI:128753"/>
    </ligand>
</feature>
<keyword evidence="5 7" id="KW-0560">Oxidoreductase</keyword>
<feature type="binding site" evidence="5">
    <location>
        <position position="41"/>
    </location>
    <ligand>
        <name>isopentenyl diphosphate</name>
        <dbReference type="ChEBI" id="CHEBI:128769"/>
    </ligand>
</feature>
<keyword evidence="4 5" id="KW-0411">Iron-sulfur</keyword>
<comment type="caution">
    <text evidence="7">The sequence shown here is derived from an EMBL/GenBank/DDBJ whole genome shotgun (WGS) entry which is preliminary data.</text>
</comment>
<dbReference type="PANTHER" id="PTHR30426">
    <property type="entry name" value="4-HYDROXY-3-METHYLBUT-2-ENYL DIPHOSPHATE REDUCTASE"/>
    <property type="match status" value="1"/>
</dbReference>
<gene>
    <name evidence="5 7" type="primary">ispH</name>
    <name evidence="7" type="ORF">ENU91_00320</name>
</gene>
<feature type="binding site" evidence="5">
    <location>
        <position position="217"/>
    </location>
    <ligand>
        <name>(2E)-4-hydroxy-3-methylbut-2-enyl diphosphate</name>
        <dbReference type="ChEBI" id="CHEBI:128753"/>
    </ligand>
</feature>
<feature type="binding site" evidence="5">
    <location>
        <position position="12"/>
    </location>
    <ligand>
        <name>[4Fe-4S] cluster</name>
        <dbReference type="ChEBI" id="CHEBI:49883"/>
    </ligand>
</feature>
<dbReference type="AlphaFoldDB" id="A0A7V4N3H7"/>
<dbReference type="EMBL" id="DTEI01000007">
    <property type="protein sequence ID" value="HGU15101.1"/>
    <property type="molecule type" value="Genomic_DNA"/>
</dbReference>
<keyword evidence="6" id="KW-0472">Membrane</keyword>
<feature type="binding site" evidence="5">
    <location>
        <position position="74"/>
    </location>
    <ligand>
        <name>dimethylallyl diphosphate</name>
        <dbReference type="ChEBI" id="CHEBI:57623"/>
    </ligand>
</feature>
<evidence type="ECO:0000256" key="6">
    <source>
        <dbReference type="SAM" id="Phobius"/>
    </source>
</evidence>
<comment type="catalytic activity">
    <reaction evidence="5">
        <text>dimethylallyl diphosphate + 2 oxidized [2Fe-2S]-[ferredoxin] + H2O = (2E)-4-hydroxy-3-methylbut-2-enyl diphosphate + 2 reduced [2Fe-2S]-[ferredoxin] + 2 H(+)</text>
        <dbReference type="Rhea" id="RHEA:24825"/>
        <dbReference type="Rhea" id="RHEA-COMP:10000"/>
        <dbReference type="Rhea" id="RHEA-COMP:10001"/>
        <dbReference type="ChEBI" id="CHEBI:15377"/>
        <dbReference type="ChEBI" id="CHEBI:15378"/>
        <dbReference type="ChEBI" id="CHEBI:33737"/>
        <dbReference type="ChEBI" id="CHEBI:33738"/>
        <dbReference type="ChEBI" id="CHEBI:57623"/>
        <dbReference type="ChEBI" id="CHEBI:128753"/>
        <dbReference type="EC" id="1.17.7.4"/>
    </reaction>
</comment>
<feature type="binding site" evidence="5">
    <location>
        <position position="189"/>
    </location>
    <ligand>
        <name>[4Fe-4S] cluster</name>
        <dbReference type="ChEBI" id="CHEBI:49883"/>
    </ligand>
</feature>
<proteinExistence type="inferred from homology"/>
<dbReference type="PANTHER" id="PTHR30426:SF0">
    <property type="entry name" value="4-HYDROXY-3-METHYLBUT-2-ENYL DIPHOSPHATE REDUCTASE"/>
    <property type="match status" value="1"/>
</dbReference>
<dbReference type="GO" id="GO:0051745">
    <property type="term" value="F:4-hydroxy-3-methylbut-2-enyl diphosphate reductase activity"/>
    <property type="evidence" value="ECO:0007669"/>
    <property type="project" value="UniProtKB-UniRule"/>
</dbReference>
<feature type="binding site" evidence="5">
    <location>
        <position position="217"/>
    </location>
    <ligand>
        <name>isopentenyl diphosphate</name>
        <dbReference type="ChEBI" id="CHEBI:128769"/>
    </ligand>
</feature>
<keyword evidence="1 5" id="KW-0004">4Fe-4S</keyword>
<keyword evidence="5" id="KW-0414">Isoprene biosynthesis</keyword>
<feature type="transmembrane region" description="Helical" evidence="6">
    <location>
        <begin position="283"/>
        <end position="306"/>
    </location>
</feature>
<keyword evidence="6" id="KW-1133">Transmembrane helix</keyword>
<feature type="binding site" evidence="5">
    <location>
        <position position="123"/>
    </location>
    <ligand>
        <name>dimethylallyl diphosphate</name>
        <dbReference type="ChEBI" id="CHEBI:57623"/>
    </ligand>
</feature>
<accession>A0A7V4N3H7</accession>
<comment type="pathway">
    <text evidence="5">Isoprenoid biosynthesis; dimethylallyl diphosphate biosynthesis; dimethylallyl diphosphate from (2E)-4-hydroxy-3-methylbutenyl diphosphate: step 1/1.</text>
</comment>
<feature type="transmembrane region" description="Helical" evidence="6">
    <location>
        <begin position="409"/>
        <end position="435"/>
    </location>
</feature>
<dbReference type="GO" id="GO:0050992">
    <property type="term" value="P:dimethylallyl diphosphate biosynthetic process"/>
    <property type="evidence" value="ECO:0007669"/>
    <property type="project" value="UniProtKB-UniRule"/>
</dbReference>
<feature type="binding site" evidence="5">
    <location>
        <position position="261"/>
    </location>
    <ligand>
        <name>(2E)-4-hydroxy-3-methylbut-2-enyl diphosphate</name>
        <dbReference type="ChEBI" id="CHEBI:128753"/>
    </ligand>
</feature>
<keyword evidence="3 5" id="KW-0408">Iron</keyword>
<feature type="binding site" evidence="5">
    <location>
        <position position="95"/>
    </location>
    <ligand>
        <name>[4Fe-4S] cluster</name>
        <dbReference type="ChEBI" id="CHEBI:49883"/>
    </ligand>
</feature>
<dbReference type="Gene3D" id="3.40.1010.20">
    <property type="entry name" value="4-hydroxy-3-methylbut-2-enyl diphosphate reductase, catalytic domain"/>
    <property type="match status" value="2"/>
</dbReference>
<evidence type="ECO:0000256" key="2">
    <source>
        <dbReference type="ARBA" id="ARBA00022723"/>
    </source>
</evidence>
<dbReference type="InterPro" id="IPR003451">
    <property type="entry name" value="LytB/IspH"/>
</dbReference>
<evidence type="ECO:0000256" key="3">
    <source>
        <dbReference type="ARBA" id="ARBA00023004"/>
    </source>
</evidence>
<dbReference type="UniPathway" id="UPA00056">
    <property type="reaction ID" value="UER00097"/>
</dbReference>
<feature type="binding site" evidence="5">
    <location>
        <position position="217"/>
    </location>
    <ligand>
        <name>dimethylallyl diphosphate</name>
        <dbReference type="ChEBI" id="CHEBI:57623"/>
    </ligand>
</feature>
<feature type="transmembrane region" description="Helical" evidence="6">
    <location>
        <begin position="495"/>
        <end position="511"/>
    </location>
</feature>
<feature type="binding site" evidence="5">
    <location>
        <position position="41"/>
    </location>
    <ligand>
        <name>dimethylallyl diphosphate</name>
        <dbReference type="ChEBI" id="CHEBI:57623"/>
    </ligand>
</feature>
<comment type="cofactor">
    <cofactor evidence="5">
        <name>[4Fe-4S] cluster</name>
        <dbReference type="ChEBI" id="CHEBI:49883"/>
    </cofactor>
    <text evidence="5">Binds 1 [4Fe-4S] cluster per subunit.</text>
</comment>
<dbReference type="EC" id="1.17.7.4" evidence="5"/>
<evidence type="ECO:0000256" key="5">
    <source>
        <dbReference type="HAMAP-Rule" id="MF_00191"/>
    </source>
</evidence>
<feature type="active site" description="Proton donor" evidence="5">
    <location>
        <position position="125"/>
    </location>
</feature>
<feature type="binding site" evidence="5">
    <location>
        <position position="41"/>
    </location>
    <ligand>
        <name>(2E)-4-hydroxy-3-methylbut-2-enyl diphosphate</name>
        <dbReference type="ChEBI" id="CHEBI:128753"/>
    </ligand>
</feature>
<feature type="binding site" evidence="5">
    <location>
        <position position="74"/>
    </location>
    <ligand>
        <name>isopentenyl diphosphate</name>
        <dbReference type="ChEBI" id="CHEBI:128769"/>
    </ligand>
</feature>
<dbReference type="Gene3D" id="3.40.50.11270">
    <property type="match status" value="1"/>
</dbReference>
<feature type="transmembrane region" description="Helical" evidence="6">
    <location>
        <begin position="360"/>
        <end position="378"/>
    </location>
</feature>
<feature type="binding site" evidence="5">
    <location>
        <position position="261"/>
    </location>
    <ligand>
        <name>dimethylallyl diphosphate</name>
        <dbReference type="ChEBI" id="CHEBI:57623"/>
    </ligand>
</feature>
<dbReference type="UniPathway" id="UPA00059">
    <property type="reaction ID" value="UER00105"/>
</dbReference>
<comment type="function">
    <text evidence="5">Catalyzes the conversion of 1-hydroxy-2-methyl-2-(E)-butenyl 4-diphosphate (HMBPP) into a mixture of isopentenyl diphosphate (IPP) and dimethylallyl diphosphate (DMAPP). Acts in the terminal step of the DOXP/MEP pathway for isoprenoid precursor biosynthesis.</text>
</comment>
<dbReference type="Pfam" id="PF02401">
    <property type="entry name" value="LYTB"/>
    <property type="match status" value="1"/>
</dbReference>
<protein>
    <recommendedName>
        <fullName evidence="5">4-hydroxy-3-methylbut-2-enyl diphosphate reductase</fullName>
        <shortName evidence="5">HMBPP reductase</shortName>
        <ecNumber evidence="5">1.17.7.4</ecNumber>
    </recommendedName>
</protein>
<dbReference type="NCBIfam" id="TIGR00216">
    <property type="entry name" value="ispH_lytB"/>
    <property type="match status" value="1"/>
</dbReference>
<name>A0A7V4N3H7_9BACT</name>
<feature type="binding site" evidence="5">
    <location>
        <position position="123"/>
    </location>
    <ligand>
        <name>(2E)-4-hydroxy-3-methylbut-2-enyl diphosphate</name>
        <dbReference type="ChEBI" id="CHEBI:128753"/>
    </ligand>
</feature>
<organism evidence="7">
    <name type="scientific">Thermodesulfobacterium geofontis</name>
    <dbReference type="NCBI Taxonomy" id="1295609"/>
    <lineage>
        <taxon>Bacteria</taxon>
        <taxon>Pseudomonadati</taxon>
        <taxon>Thermodesulfobacteriota</taxon>
        <taxon>Thermodesulfobacteria</taxon>
        <taxon>Thermodesulfobacteriales</taxon>
        <taxon>Thermodesulfobacteriaceae</taxon>
        <taxon>Thermodesulfobacterium</taxon>
    </lineage>
</organism>
<dbReference type="GO" id="GO:0051539">
    <property type="term" value="F:4 iron, 4 sulfur cluster binding"/>
    <property type="evidence" value="ECO:0007669"/>
    <property type="project" value="UniProtKB-UniRule"/>
</dbReference>
<dbReference type="GO" id="GO:0019288">
    <property type="term" value="P:isopentenyl diphosphate biosynthetic process, methylerythritol 4-phosphate pathway"/>
    <property type="evidence" value="ECO:0007669"/>
    <property type="project" value="UniProtKB-UniRule"/>
</dbReference>
<feature type="transmembrane region" description="Helical" evidence="6">
    <location>
        <begin position="471"/>
        <end position="489"/>
    </location>
</feature>
<feature type="binding site" evidence="5">
    <location>
        <position position="161"/>
    </location>
    <ligand>
        <name>(2E)-4-hydroxy-3-methylbut-2-enyl diphosphate</name>
        <dbReference type="ChEBI" id="CHEBI:128753"/>
    </ligand>
</feature>
<dbReference type="CDD" id="cd13944">
    <property type="entry name" value="lytB_ispH"/>
    <property type="match status" value="1"/>
</dbReference>
<feature type="binding site" evidence="5">
    <location>
        <position position="219"/>
    </location>
    <ligand>
        <name>isopentenyl diphosphate</name>
        <dbReference type="ChEBI" id="CHEBI:128769"/>
    </ligand>
</feature>
<dbReference type="HAMAP" id="MF_00191">
    <property type="entry name" value="IspH"/>
    <property type="match status" value="1"/>
</dbReference>
<evidence type="ECO:0000313" key="7">
    <source>
        <dbReference type="EMBL" id="HGU15101.1"/>
    </source>
</evidence>
<sequence>MKIKIAKKAGFCMGVRRAVNLVLEALNKKKYLIYTYGPLIHNPQTLELLNKLGVKIIKDFKNDLPSGICIIRAHGIPPQEKEKLSKKHEILDGTCPRVLKVQALAKKAISEGKEVVIIGDKEHAEIKGILGYCQNKGYVVSSFEDLKKLPELKNYVILSQTTQDEKIFKTLSQAILENYPKGEIINTICKATEVRQNEVRNLSKISSSIIVIGGKFSANTNRLAEIAKKEGKKVYLIEKPEEIPLEEIKKEEVIGITAGASTPNWLINEVVDFLKSHTSKFYLFLKIFSFFSFLHSFNLVFLFWGFLNFTHFLNPKSPFLLLSLFSFLMLKYNLENLKNLKSFEFYYSIKANFIKKYEKLIKFLLLFFSLSCIISSILYYPKVLALFLILLILNQALFRSIFHFIIEPLIFIGFILFFYPFFNLLFFLIFLQILFILTFLHLYFESVYSQTDGFLPSNFLFSFFGYKEEKLFKLMLFLIFLGAIFILPLIYINKFFITLLFLWILAYKLYIFSKNRPLGQIVYLENLSFLLPFTFNLLSIILSYV</sequence>
<feature type="binding site" evidence="5">
    <location>
        <position position="74"/>
    </location>
    <ligand>
        <name>(2E)-4-hydroxy-3-methylbut-2-enyl diphosphate</name>
        <dbReference type="ChEBI" id="CHEBI:128753"/>
    </ligand>
</feature>
<evidence type="ECO:0000256" key="4">
    <source>
        <dbReference type="ARBA" id="ARBA00023014"/>
    </source>
</evidence>
<feature type="transmembrane region" description="Helical" evidence="6">
    <location>
        <begin position="318"/>
        <end position="334"/>
    </location>
</feature>
<keyword evidence="6" id="KW-0812">Transmembrane</keyword>
<reference evidence="7" key="1">
    <citation type="journal article" date="2020" name="mSystems">
        <title>Genome- and Community-Level Interaction Insights into Carbon Utilization and Element Cycling Functions of Hydrothermarchaeota in Hydrothermal Sediment.</title>
        <authorList>
            <person name="Zhou Z."/>
            <person name="Liu Y."/>
            <person name="Xu W."/>
            <person name="Pan J."/>
            <person name="Luo Z.H."/>
            <person name="Li M."/>
        </authorList>
    </citation>
    <scope>NUCLEOTIDE SEQUENCE [LARGE SCALE GENOMIC DNA]</scope>
    <source>
        <strain evidence="7">SpSt-711</strain>
    </source>
</reference>
<feature type="transmembrane region" description="Helical" evidence="6">
    <location>
        <begin position="523"/>
        <end position="544"/>
    </location>
</feature>
<evidence type="ECO:0000256" key="1">
    <source>
        <dbReference type="ARBA" id="ARBA00022485"/>
    </source>
</evidence>
<comment type="pathway">
    <text evidence="5">Isoprenoid biosynthesis; isopentenyl diphosphate biosynthesis via DXP pathway; isopentenyl diphosphate from 1-deoxy-D-xylulose 5-phosphate: step 6/6.</text>
</comment>